<evidence type="ECO:0000256" key="1">
    <source>
        <dbReference type="SAM" id="MobiDB-lite"/>
    </source>
</evidence>
<reference evidence="2 3" key="1">
    <citation type="submission" date="2015-01" db="EMBL/GenBank/DDBJ databases">
        <title>The Genome Sequence of Ochroconis gallopava CBS43764.</title>
        <authorList>
            <consortium name="The Broad Institute Genomics Platform"/>
            <person name="Cuomo C."/>
            <person name="de Hoog S."/>
            <person name="Gorbushina A."/>
            <person name="Stielow B."/>
            <person name="Teixiera M."/>
            <person name="Abouelleil A."/>
            <person name="Chapman S.B."/>
            <person name="Priest M."/>
            <person name="Young S.K."/>
            <person name="Wortman J."/>
            <person name="Nusbaum C."/>
            <person name="Birren B."/>
        </authorList>
    </citation>
    <scope>NUCLEOTIDE SEQUENCE [LARGE SCALE GENOMIC DNA]</scope>
    <source>
        <strain evidence="2 3">CBS 43764</strain>
    </source>
</reference>
<keyword evidence="3" id="KW-1185">Reference proteome</keyword>
<dbReference type="HOGENOM" id="CLU_1284164_0_0_1"/>
<dbReference type="AlphaFoldDB" id="A0A0D2AKR3"/>
<dbReference type="OrthoDB" id="2504340at2759"/>
<dbReference type="GeneID" id="27316747"/>
<proteinExistence type="predicted"/>
<feature type="compositionally biased region" description="Acidic residues" evidence="1">
    <location>
        <begin position="199"/>
        <end position="215"/>
    </location>
</feature>
<feature type="region of interest" description="Disordered" evidence="1">
    <location>
        <begin position="139"/>
        <end position="168"/>
    </location>
</feature>
<dbReference type="EMBL" id="KN847575">
    <property type="protein sequence ID" value="KIV99598.1"/>
    <property type="molecule type" value="Genomic_DNA"/>
</dbReference>
<accession>A0A0D2AKR3</accession>
<name>A0A0D2AKR3_9PEZI</name>
<organism evidence="2 3">
    <name type="scientific">Verruconis gallopava</name>
    <dbReference type="NCBI Taxonomy" id="253628"/>
    <lineage>
        <taxon>Eukaryota</taxon>
        <taxon>Fungi</taxon>
        <taxon>Dikarya</taxon>
        <taxon>Ascomycota</taxon>
        <taxon>Pezizomycotina</taxon>
        <taxon>Dothideomycetes</taxon>
        <taxon>Pleosporomycetidae</taxon>
        <taxon>Venturiales</taxon>
        <taxon>Sympoventuriaceae</taxon>
        <taxon>Verruconis</taxon>
    </lineage>
</organism>
<feature type="region of interest" description="Disordered" evidence="1">
    <location>
        <begin position="195"/>
        <end position="215"/>
    </location>
</feature>
<sequence length="215" mass="23468">MGPKAATPDERLQFILQCLHSIRDADGKVVAPNYRALSRLLNIKKNTAYVRYRDIVNREISNGVPGLQPVGKKAIAMAAAKQKNMASYPPQLTPSNTPNMTVPTATCGPSKDSFVLRDHMPLTIFDYDEHEWDSIVTPKMKKQKVNRSQTSSKVGSPSRTLKSTPHSNFDLGGGHPSFLCFSAAADPLSVGVNHAREEIDLDSEADAEGETDSDC</sequence>
<gene>
    <name evidence="2" type="ORF">PV09_08774</name>
</gene>
<evidence type="ECO:0000313" key="3">
    <source>
        <dbReference type="Proteomes" id="UP000053259"/>
    </source>
</evidence>
<feature type="compositionally biased region" description="Polar residues" evidence="1">
    <location>
        <begin position="146"/>
        <end position="167"/>
    </location>
</feature>
<protein>
    <submittedName>
        <fullName evidence="2">Uncharacterized protein</fullName>
    </submittedName>
</protein>
<dbReference type="VEuPathDB" id="FungiDB:PV09_08774"/>
<dbReference type="Proteomes" id="UP000053259">
    <property type="component" value="Unassembled WGS sequence"/>
</dbReference>
<evidence type="ECO:0000313" key="2">
    <source>
        <dbReference type="EMBL" id="KIV99598.1"/>
    </source>
</evidence>
<dbReference type="InParanoid" id="A0A0D2AKR3"/>
<dbReference type="RefSeq" id="XP_016209468.1">
    <property type="nucleotide sequence ID" value="XM_016362728.1"/>
</dbReference>